<name>A0AA37CY53_AERCA</name>
<dbReference type="PROSITE" id="PS50112">
    <property type="entry name" value="PAS"/>
    <property type="match status" value="1"/>
</dbReference>
<keyword evidence="1 2" id="KW-0807">Transducer</keyword>
<dbReference type="InterPro" id="IPR000700">
    <property type="entry name" value="PAS-assoc_C"/>
</dbReference>
<dbReference type="InterPro" id="IPR004089">
    <property type="entry name" value="MCPsignal_dom"/>
</dbReference>
<feature type="domain" description="PAS" evidence="4">
    <location>
        <begin position="140"/>
        <end position="184"/>
    </location>
</feature>
<comment type="caution">
    <text evidence="6">The sequence shown here is derived from an EMBL/GenBank/DDBJ whole genome shotgun (WGS) entry which is preliminary data.</text>
</comment>
<evidence type="ECO:0000259" key="3">
    <source>
        <dbReference type="PROSITE" id="PS50111"/>
    </source>
</evidence>
<dbReference type="SMART" id="SM00086">
    <property type="entry name" value="PAC"/>
    <property type="match status" value="2"/>
</dbReference>
<dbReference type="GO" id="GO:0004888">
    <property type="term" value="F:transmembrane signaling receptor activity"/>
    <property type="evidence" value="ECO:0007669"/>
    <property type="project" value="InterPro"/>
</dbReference>
<evidence type="ECO:0000259" key="4">
    <source>
        <dbReference type="PROSITE" id="PS50112"/>
    </source>
</evidence>
<dbReference type="InterPro" id="IPR035965">
    <property type="entry name" value="PAS-like_dom_sf"/>
</dbReference>
<dbReference type="RefSeq" id="WP_104451707.1">
    <property type="nucleotide sequence ID" value="NZ_BPNB01000025.1"/>
</dbReference>
<dbReference type="PANTHER" id="PTHR24422:SF10">
    <property type="entry name" value="CHEMOTAXIS PROTEIN METHYLTRANSFERASE 2"/>
    <property type="match status" value="1"/>
</dbReference>
<dbReference type="InterPro" id="IPR000014">
    <property type="entry name" value="PAS"/>
</dbReference>
<dbReference type="NCBIfam" id="TIGR00229">
    <property type="entry name" value="sensory_box"/>
    <property type="match status" value="2"/>
</dbReference>
<dbReference type="PROSITE" id="PS50111">
    <property type="entry name" value="CHEMOTAXIS_TRANSDUC_2"/>
    <property type="match status" value="1"/>
</dbReference>
<organism evidence="6 7">
    <name type="scientific">Aeromonas caviae</name>
    <name type="common">Aeromonas punctata</name>
    <dbReference type="NCBI Taxonomy" id="648"/>
    <lineage>
        <taxon>Bacteria</taxon>
        <taxon>Pseudomonadati</taxon>
        <taxon>Pseudomonadota</taxon>
        <taxon>Gammaproteobacteria</taxon>
        <taxon>Aeromonadales</taxon>
        <taxon>Aeromonadaceae</taxon>
        <taxon>Aeromonas</taxon>
    </lineage>
</organism>
<dbReference type="Gene3D" id="1.10.287.950">
    <property type="entry name" value="Methyl-accepting chemotaxis protein"/>
    <property type="match status" value="1"/>
</dbReference>
<dbReference type="Proteomes" id="UP000886934">
    <property type="component" value="Unassembled WGS sequence"/>
</dbReference>
<dbReference type="InterPro" id="IPR050903">
    <property type="entry name" value="Bact_Chemotaxis_MeTrfase"/>
</dbReference>
<dbReference type="InterPro" id="IPR013656">
    <property type="entry name" value="PAS_4"/>
</dbReference>
<dbReference type="SUPFAM" id="SSF55785">
    <property type="entry name" value="PYP-like sensor domain (PAS domain)"/>
    <property type="match status" value="2"/>
</dbReference>
<feature type="domain" description="PAC" evidence="5">
    <location>
        <begin position="92"/>
        <end position="143"/>
    </location>
</feature>
<dbReference type="SMART" id="SM00091">
    <property type="entry name" value="PAS"/>
    <property type="match status" value="2"/>
</dbReference>
<dbReference type="InterPro" id="IPR013655">
    <property type="entry name" value="PAS_fold_3"/>
</dbReference>
<dbReference type="Pfam" id="PF08448">
    <property type="entry name" value="PAS_4"/>
    <property type="match status" value="1"/>
</dbReference>
<evidence type="ECO:0000259" key="5">
    <source>
        <dbReference type="PROSITE" id="PS50113"/>
    </source>
</evidence>
<dbReference type="EMBL" id="BPNN01000038">
    <property type="protein sequence ID" value="GJA64002.1"/>
    <property type="molecule type" value="Genomic_DNA"/>
</dbReference>
<feature type="domain" description="Methyl-accepting transducer" evidence="3">
    <location>
        <begin position="263"/>
        <end position="431"/>
    </location>
</feature>
<evidence type="ECO:0000313" key="7">
    <source>
        <dbReference type="Proteomes" id="UP000886934"/>
    </source>
</evidence>
<dbReference type="SMART" id="SM00283">
    <property type="entry name" value="MA"/>
    <property type="match status" value="1"/>
</dbReference>
<dbReference type="Pfam" id="PF00015">
    <property type="entry name" value="MCPsignal"/>
    <property type="match status" value="1"/>
</dbReference>
<reference evidence="6" key="1">
    <citation type="submission" date="2021-07" db="EMBL/GenBank/DDBJ databases">
        <title>Draft genome sequence of carbapenem-resistant Aeromonas spp. in Japan.</title>
        <authorList>
            <person name="Maehana S."/>
            <person name="Suzuki M."/>
            <person name="Kitasato H."/>
        </authorList>
    </citation>
    <scope>NUCLEOTIDE SEQUENCE</scope>
    <source>
        <strain evidence="6">KAM351</strain>
    </source>
</reference>
<dbReference type="Pfam" id="PF08447">
    <property type="entry name" value="PAS_3"/>
    <property type="match status" value="1"/>
</dbReference>
<sequence>MFNQKLKAQLQACQTRLDEEQGIIEAIKAGAATVIFSPEGIIQEASTPFLALMGYGAAELIGQPHSQLCPRAWGESGDYRQFWRRLAQGEVQSGTFERVNRQGETRWLEATYFPVKHQGRVTRVLKIASDVTEQHQRLGRLEALTEALDRSRAMIEFTPNGDIIHANANFLSVMGYTLGEIAGRHHRIFCDETFLREQPRFWEELARGQFKSGLFMRHDSRGQAVWLEATYNPIRDGSGKVVRVVKFASDITARIEQNHATREAARLAHSTAQETLHSAEEGAGLLRAVVQTSSLIASQVDEAIALIGQLNEQSRSIEAIVSTISAIADQTNLLALNAAIEAARAGEQGRGFAVVADEVRQLAARTSLSTDEIARVVQKNRELTARVTDDMAGVAGSAELGKQQIAGVDKLMSEIHQEADRVSQTVSALSI</sequence>
<dbReference type="PANTHER" id="PTHR24422">
    <property type="entry name" value="CHEMOTAXIS PROTEIN METHYLTRANSFERASE"/>
    <property type="match status" value="1"/>
</dbReference>
<evidence type="ECO:0000313" key="6">
    <source>
        <dbReference type="EMBL" id="GJA64002.1"/>
    </source>
</evidence>
<dbReference type="GO" id="GO:0016020">
    <property type="term" value="C:membrane"/>
    <property type="evidence" value="ECO:0007669"/>
    <property type="project" value="InterPro"/>
</dbReference>
<proteinExistence type="predicted"/>
<feature type="domain" description="PAC" evidence="5">
    <location>
        <begin position="209"/>
        <end position="263"/>
    </location>
</feature>
<dbReference type="PRINTS" id="PR00260">
    <property type="entry name" value="CHEMTRNSDUCR"/>
</dbReference>
<evidence type="ECO:0000256" key="2">
    <source>
        <dbReference type="PROSITE-ProRule" id="PRU00284"/>
    </source>
</evidence>
<protein>
    <submittedName>
        <fullName evidence="6">Methyl-accepting chemotaxis protein</fullName>
    </submittedName>
</protein>
<dbReference type="CDD" id="cd00130">
    <property type="entry name" value="PAS"/>
    <property type="match status" value="2"/>
</dbReference>
<dbReference type="PROSITE" id="PS50113">
    <property type="entry name" value="PAC"/>
    <property type="match status" value="2"/>
</dbReference>
<evidence type="ECO:0000256" key="1">
    <source>
        <dbReference type="ARBA" id="ARBA00023224"/>
    </source>
</evidence>
<dbReference type="AlphaFoldDB" id="A0AA37CY53"/>
<dbReference type="GO" id="GO:0006935">
    <property type="term" value="P:chemotaxis"/>
    <property type="evidence" value="ECO:0007669"/>
    <property type="project" value="InterPro"/>
</dbReference>
<dbReference type="Gene3D" id="3.30.450.20">
    <property type="entry name" value="PAS domain"/>
    <property type="match status" value="2"/>
</dbReference>
<dbReference type="GO" id="GO:0007165">
    <property type="term" value="P:signal transduction"/>
    <property type="evidence" value="ECO:0007669"/>
    <property type="project" value="UniProtKB-KW"/>
</dbReference>
<dbReference type="InterPro" id="IPR001610">
    <property type="entry name" value="PAC"/>
</dbReference>
<gene>
    <name evidence="6" type="ORF">KAM351_26130</name>
</gene>
<accession>A0AA37CY53</accession>
<dbReference type="InterPro" id="IPR004090">
    <property type="entry name" value="Chemotax_Me-accpt_rcpt"/>
</dbReference>
<dbReference type="SUPFAM" id="SSF58104">
    <property type="entry name" value="Methyl-accepting chemotaxis protein (MCP) signaling domain"/>
    <property type="match status" value="1"/>
</dbReference>